<evidence type="ECO:0000313" key="2">
    <source>
        <dbReference type="EMBL" id="CAH1792758.1"/>
    </source>
</evidence>
<reference evidence="2" key="1">
    <citation type="submission" date="2022-03" db="EMBL/GenBank/DDBJ databases">
        <authorList>
            <person name="Martin C."/>
        </authorList>
    </citation>
    <scope>NUCLEOTIDE SEQUENCE</scope>
</reference>
<comment type="caution">
    <text evidence="2">The sequence shown here is derived from an EMBL/GenBank/DDBJ whole genome shotgun (WGS) entry which is preliminary data.</text>
</comment>
<accession>A0A8S4PGK1</accession>
<feature type="chain" id="PRO_5035731567" evidence="1">
    <location>
        <begin position="19"/>
        <end position="209"/>
    </location>
</feature>
<keyword evidence="1" id="KW-0732">Signal</keyword>
<dbReference type="Proteomes" id="UP000749559">
    <property type="component" value="Unassembled WGS sequence"/>
</dbReference>
<keyword evidence="3" id="KW-1185">Reference proteome</keyword>
<name>A0A8S4PGK1_OWEFU</name>
<feature type="signal peptide" evidence="1">
    <location>
        <begin position="1"/>
        <end position="18"/>
    </location>
</feature>
<dbReference type="AlphaFoldDB" id="A0A8S4PGK1"/>
<proteinExistence type="predicted"/>
<gene>
    <name evidence="2" type="ORF">OFUS_LOCUS17692</name>
</gene>
<protein>
    <submittedName>
        <fullName evidence="2">Uncharacterized protein</fullName>
    </submittedName>
</protein>
<sequence>MRSLILLVLAVGICKVSGKSISCKCAVSDRCSLDEDAAYGCQSDDESADLECDCSTCTCSKGIEEYLYQSSIESKLPFSESEKAAIMGAIGAVKELVDDLNDLLGGIAELLKRAADLIKAFYEWLKDNIIRVCTMLRNKIEGVQKMIDATVEMLKKVRNFRDSKSNWLEDVLKIIEDKINELRKMEFQSKRLMLRKIETGTLSQLSLLL</sequence>
<dbReference type="EMBL" id="CAIIXF020000008">
    <property type="protein sequence ID" value="CAH1792758.1"/>
    <property type="molecule type" value="Genomic_DNA"/>
</dbReference>
<organism evidence="2 3">
    <name type="scientific">Owenia fusiformis</name>
    <name type="common">Polychaete worm</name>
    <dbReference type="NCBI Taxonomy" id="6347"/>
    <lineage>
        <taxon>Eukaryota</taxon>
        <taxon>Metazoa</taxon>
        <taxon>Spiralia</taxon>
        <taxon>Lophotrochozoa</taxon>
        <taxon>Annelida</taxon>
        <taxon>Polychaeta</taxon>
        <taxon>Sedentaria</taxon>
        <taxon>Canalipalpata</taxon>
        <taxon>Sabellida</taxon>
        <taxon>Oweniida</taxon>
        <taxon>Oweniidae</taxon>
        <taxon>Owenia</taxon>
    </lineage>
</organism>
<evidence type="ECO:0000313" key="3">
    <source>
        <dbReference type="Proteomes" id="UP000749559"/>
    </source>
</evidence>
<evidence type="ECO:0000256" key="1">
    <source>
        <dbReference type="SAM" id="SignalP"/>
    </source>
</evidence>